<accession>A0A2U1SQM6</accession>
<dbReference type="PANTHER" id="PTHR22726">
    <property type="entry name" value="METALLOENDOPEPTIDASE OMA1"/>
    <property type="match status" value="1"/>
</dbReference>
<dbReference type="Pfam" id="PF01435">
    <property type="entry name" value="Peptidase_M48"/>
    <property type="match status" value="1"/>
</dbReference>
<keyword evidence="6" id="KW-0482">Metalloprotease</keyword>
<dbReference type="OrthoDB" id="9810445at2"/>
<name>A0A2U1SQM6_METSR</name>
<feature type="domain" description="Peptidase M48" evidence="8">
    <location>
        <begin position="105"/>
        <end position="288"/>
    </location>
</feature>
<evidence type="ECO:0000256" key="7">
    <source>
        <dbReference type="SAM" id="MobiDB-lite"/>
    </source>
</evidence>
<keyword evidence="4" id="KW-0378">Hydrolase</keyword>
<evidence type="ECO:0000256" key="4">
    <source>
        <dbReference type="ARBA" id="ARBA00022801"/>
    </source>
</evidence>
<keyword evidence="5" id="KW-0862">Zinc</keyword>
<feature type="region of interest" description="Disordered" evidence="7">
    <location>
        <begin position="64"/>
        <end position="85"/>
    </location>
</feature>
<comment type="caution">
    <text evidence="9">The sequence shown here is derived from an EMBL/GenBank/DDBJ whole genome shotgun (WGS) entry which is preliminary data.</text>
</comment>
<dbReference type="Gene3D" id="3.30.2010.10">
    <property type="entry name" value="Metalloproteases ('zincins'), catalytic domain"/>
    <property type="match status" value="1"/>
</dbReference>
<dbReference type="GO" id="GO:0051603">
    <property type="term" value="P:proteolysis involved in protein catabolic process"/>
    <property type="evidence" value="ECO:0007669"/>
    <property type="project" value="TreeGrafter"/>
</dbReference>
<protein>
    <submittedName>
        <fullName evidence="9">Zn-dependent protease</fullName>
    </submittedName>
</protein>
<keyword evidence="2 9" id="KW-0645">Protease</keyword>
<evidence type="ECO:0000256" key="3">
    <source>
        <dbReference type="ARBA" id="ARBA00022723"/>
    </source>
</evidence>
<evidence type="ECO:0000256" key="1">
    <source>
        <dbReference type="ARBA" id="ARBA00001947"/>
    </source>
</evidence>
<evidence type="ECO:0000256" key="5">
    <source>
        <dbReference type="ARBA" id="ARBA00022833"/>
    </source>
</evidence>
<dbReference type="GO" id="GO:0016020">
    <property type="term" value="C:membrane"/>
    <property type="evidence" value="ECO:0007669"/>
    <property type="project" value="TreeGrafter"/>
</dbReference>
<evidence type="ECO:0000256" key="6">
    <source>
        <dbReference type="ARBA" id="ARBA00023049"/>
    </source>
</evidence>
<organism evidence="9 10">
    <name type="scientific">Methylosinus sporium</name>
    <dbReference type="NCBI Taxonomy" id="428"/>
    <lineage>
        <taxon>Bacteria</taxon>
        <taxon>Pseudomonadati</taxon>
        <taxon>Pseudomonadota</taxon>
        <taxon>Alphaproteobacteria</taxon>
        <taxon>Hyphomicrobiales</taxon>
        <taxon>Methylocystaceae</taxon>
        <taxon>Methylosinus</taxon>
    </lineage>
</organism>
<evidence type="ECO:0000256" key="2">
    <source>
        <dbReference type="ARBA" id="ARBA00022670"/>
    </source>
</evidence>
<keyword evidence="3" id="KW-0479">Metal-binding</keyword>
<dbReference type="InterPro" id="IPR001915">
    <property type="entry name" value="Peptidase_M48"/>
</dbReference>
<dbReference type="GO" id="GO:0004222">
    <property type="term" value="F:metalloendopeptidase activity"/>
    <property type="evidence" value="ECO:0007669"/>
    <property type="project" value="InterPro"/>
</dbReference>
<evidence type="ECO:0000313" key="10">
    <source>
        <dbReference type="Proteomes" id="UP000245137"/>
    </source>
</evidence>
<dbReference type="CDD" id="cd07324">
    <property type="entry name" value="M48C_Oma1-like"/>
    <property type="match status" value="1"/>
</dbReference>
<evidence type="ECO:0000313" key="9">
    <source>
        <dbReference type="EMBL" id="PWB93910.1"/>
    </source>
</evidence>
<keyword evidence="10" id="KW-1185">Reference proteome</keyword>
<dbReference type="EMBL" id="PUIV01000014">
    <property type="protein sequence ID" value="PWB93910.1"/>
    <property type="molecule type" value="Genomic_DNA"/>
</dbReference>
<sequence length="520" mass="55933">MDRAWSFSLRRRSSSSATNAPARSAGPEAGRSGARVAALAASLAFGLSGCAQLERQGEMLNGGAASQARLPPAVPRTVGGEQPSTAEHKDLVAQFGGEYRFLSAERYLDEILVKLAQASDTPGQAAYKVTILNTPVVNAFALPSGNLYVTRGLLALAGDASEAAAVMAHEIAHVSARHSALRAEREREAEVISQAAAVIQSKQKSDDVRASQRLSFASFSRLQELEADAIGVRVVARAGFDPYGASRFLAALGKSAELRAVLYGKKKAPDLDILATHPSTPDRIAKAVAAARQISAPGVGTRDREGYLAAINGLAYGDDPNDGFVRGRKFAHPRLRFTFVAPEGFLLENSSEAVFGVKEGDDEALRLDRVRAPVGKTIEAYVESGWVDGLLRSSMKRIDVNGLPAVVASARAGEWNFKLAVIQIDDEFYRLIFAVRALDAEAERRFAASVATFRRSSWEESLDVRPLRLSIVSAGAEDTAESMAQRMVVPNRPLEYFQLLNGLEHGGRLTPGERYKLVVE</sequence>
<feature type="region of interest" description="Disordered" evidence="7">
    <location>
        <begin position="1"/>
        <end position="31"/>
    </location>
</feature>
<dbReference type="PANTHER" id="PTHR22726:SF1">
    <property type="entry name" value="METALLOENDOPEPTIDASE OMA1, MITOCHONDRIAL"/>
    <property type="match status" value="1"/>
</dbReference>
<proteinExistence type="predicted"/>
<dbReference type="InterPro" id="IPR051156">
    <property type="entry name" value="Mito/Outer_Membr_Metalloprot"/>
</dbReference>
<comment type="cofactor">
    <cofactor evidence="1">
        <name>Zn(2+)</name>
        <dbReference type="ChEBI" id="CHEBI:29105"/>
    </cofactor>
</comment>
<dbReference type="Proteomes" id="UP000245137">
    <property type="component" value="Unassembled WGS sequence"/>
</dbReference>
<gene>
    <name evidence="9" type="ORF">C5689_10775</name>
</gene>
<reference evidence="9 10" key="1">
    <citation type="journal article" date="2018" name="Appl. Microbiol. Biotechnol.">
        <title>Co-cultivation of the strictly anaerobic methanogen Methanosarcina barkeri with aerobic methanotrophs in an oxygen-limited membrane bioreactor.</title>
        <authorList>
            <person name="In 't Zandt M.H."/>
            <person name="van den Bosch T.J.M."/>
            <person name="Rijkers R."/>
            <person name="van Kessel M.A.H.J."/>
            <person name="Jetten M.S.M."/>
            <person name="Welte C.U."/>
        </authorList>
    </citation>
    <scope>NUCLEOTIDE SEQUENCE [LARGE SCALE GENOMIC DNA]</scope>
    <source>
        <strain evidence="9 10">DSM 17706</strain>
    </source>
</reference>
<dbReference type="AlphaFoldDB" id="A0A2U1SQM6"/>
<evidence type="ECO:0000259" key="8">
    <source>
        <dbReference type="Pfam" id="PF01435"/>
    </source>
</evidence>
<dbReference type="GO" id="GO:0046872">
    <property type="term" value="F:metal ion binding"/>
    <property type="evidence" value="ECO:0007669"/>
    <property type="project" value="UniProtKB-KW"/>
</dbReference>